<reference evidence="2 3" key="1">
    <citation type="submission" date="2016-11" db="EMBL/GenBank/DDBJ databases">
        <authorList>
            <person name="Jaros S."/>
            <person name="Januszkiewicz K."/>
            <person name="Wedrychowicz H."/>
        </authorList>
    </citation>
    <scope>NUCLEOTIDE SEQUENCE [LARGE SCALE GENOMIC DNA]</scope>
    <source>
        <strain evidence="2 3">DSM 8605</strain>
    </source>
</reference>
<keyword evidence="1" id="KW-0472">Membrane</keyword>
<proteinExistence type="predicted"/>
<feature type="transmembrane region" description="Helical" evidence="1">
    <location>
        <begin position="40"/>
        <end position="61"/>
    </location>
</feature>
<keyword evidence="1" id="KW-0812">Transmembrane</keyword>
<name>A0A1M5QGM1_9CLOT</name>
<sequence>MKKFKNPQKKNVYISLIISAIGMFMMLSVNLFEIDMMDGGGALIILGIFVCISGLVVAALFNKRARVLEGMFTEEKLLVHWYYDEENWEKYNEENYLMMKERNKALLILIGVIALFVGLVFLIVNPDDAGPAVFGVMILLVMVLAFVAFLVPKLTYNKNKKKVGEVYISSSGVFINGELHVWEGFGARFKKARYAGKEKNIIQFTYSVPIQYVRQTYSVNVPVPRGKEMDANLVLEYFKK</sequence>
<keyword evidence="1" id="KW-1133">Transmembrane helix</keyword>
<dbReference type="AlphaFoldDB" id="A0A1M5QGM1"/>
<accession>A0A1M5QGM1</accession>
<dbReference type="Proteomes" id="UP000184447">
    <property type="component" value="Unassembled WGS sequence"/>
</dbReference>
<evidence type="ECO:0000313" key="3">
    <source>
        <dbReference type="Proteomes" id="UP000184447"/>
    </source>
</evidence>
<feature type="transmembrane region" description="Helical" evidence="1">
    <location>
        <begin position="12"/>
        <end position="34"/>
    </location>
</feature>
<dbReference type="RefSeq" id="WP_073335835.1">
    <property type="nucleotide sequence ID" value="NZ_FQXM01000002.1"/>
</dbReference>
<evidence type="ECO:0000313" key="2">
    <source>
        <dbReference type="EMBL" id="SHH13011.1"/>
    </source>
</evidence>
<keyword evidence="3" id="KW-1185">Reference proteome</keyword>
<protein>
    <submittedName>
        <fullName evidence="2">Uncharacterized protein</fullName>
    </submittedName>
</protein>
<dbReference type="EMBL" id="FQXM01000002">
    <property type="protein sequence ID" value="SHH13011.1"/>
    <property type="molecule type" value="Genomic_DNA"/>
</dbReference>
<feature type="transmembrane region" description="Helical" evidence="1">
    <location>
        <begin position="130"/>
        <end position="151"/>
    </location>
</feature>
<dbReference type="STRING" id="1121316.SAMN02745207_00072"/>
<gene>
    <name evidence="2" type="ORF">SAMN02745207_00072</name>
</gene>
<organism evidence="2 3">
    <name type="scientific">Clostridium grantii DSM 8605</name>
    <dbReference type="NCBI Taxonomy" id="1121316"/>
    <lineage>
        <taxon>Bacteria</taxon>
        <taxon>Bacillati</taxon>
        <taxon>Bacillota</taxon>
        <taxon>Clostridia</taxon>
        <taxon>Eubacteriales</taxon>
        <taxon>Clostridiaceae</taxon>
        <taxon>Clostridium</taxon>
    </lineage>
</organism>
<feature type="transmembrane region" description="Helical" evidence="1">
    <location>
        <begin position="105"/>
        <end position="124"/>
    </location>
</feature>
<evidence type="ECO:0000256" key="1">
    <source>
        <dbReference type="SAM" id="Phobius"/>
    </source>
</evidence>